<evidence type="ECO:0000313" key="3">
    <source>
        <dbReference type="Proteomes" id="UP000008743"/>
    </source>
</evidence>
<dbReference type="Gene3D" id="3.40.630.30">
    <property type="match status" value="1"/>
</dbReference>
<dbReference type="InParanoid" id="A0A0D2WIE9"/>
<dbReference type="EMBL" id="KE346360">
    <property type="protein sequence ID" value="KJE89595.1"/>
    <property type="molecule type" value="Genomic_DNA"/>
</dbReference>
<sequence length="255" mass="28284">MHIVQLIQCTIDLITPELEAKRALIFQPFVHSVMSVAIDDRFPVETLVARNGEVFQVAIAAVAARPTLRDVITTLHLVLSAPDTTSVAYAEQVRDLPTDFPLLYNDSVFLESRVWMVFRAEDTARQRLLGSIAVHVPPATASTARAHSAETVVAQPAAHLPEDGASPSLHAFFLDDSIRAAGLGTQLLARALNYADAHSDQLYLYTLPTMMPAALSLYQRNGFVMHKQIDTDWFRTWRMVRTRPKPATNPADLNE</sequence>
<dbReference type="PROSITE" id="PS51186">
    <property type="entry name" value="GNAT"/>
    <property type="match status" value="1"/>
</dbReference>
<reference evidence="3" key="1">
    <citation type="submission" date="2011-02" db="EMBL/GenBank/DDBJ databases">
        <title>The Genome Sequence of Capsaspora owczarzaki ATCC 30864.</title>
        <authorList>
            <person name="Russ C."/>
            <person name="Cuomo C."/>
            <person name="Burger G."/>
            <person name="Gray M.W."/>
            <person name="Holland P.W.H."/>
            <person name="King N."/>
            <person name="Lang F.B.F."/>
            <person name="Roger A.J."/>
            <person name="Ruiz-Trillo I."/>
            <person name="Young S.K."/>
            <person name="Zeng Q."/>
            <person name="Gargeya S."/>
            <person name="Alvarado L."/>
            <person name="Berlin A."/>
            <person name="Chapman S.B."/>
            <person name="Chen Z."/>
            <person name="Freedman E."/>
            <person name="Gellesch M."/>
            <person name="Goldberg J."/>
            <person name="Griggs A."/>
            <person name="Gujja S."/>
            <person name="Heilman E."/>
            <person name="Heiman D."/>
            <person name="Howarth C."/>
            <person name="Mehta T."/>
            <person name="Neiman D."/>
            <person name="Pearson M."/>
            <person name="Roberts A."/>
            <person name="Saif S."/>
            <person name="Shea T."/>
            <person name="Shenoy N."/>
            <person name="Sisk P."/>
            <person name="Stolte C."/>
            <person name="Sykes S."/>
            <person name="White J."/>
            <person name="Yandava C."/>
            <person name="Haas B."/>
            <person name="Nusbaum C."/>
            <person name="Birren B."/>
        </authorList>
    </citation>
    <scope>NUCLEOTIDE SEQUENCE</scope>
    <source>
        <strain evidence="3">ATCC 30864</strain>
    </source>
</reference>
<dbReference type="InterPro" id="IPR000182">
    <property type="entry name" value="GNAT_dom"/>
</dbReference>
<proteinExistence type="predicted"/>
<dbReference type="Pfam" id="PF00583">
    <property type="entry name" value="Acetyltransf_1"/>
    <property type="match status" value="1"/>
</dbReference>
<dbReference type="InterPro" id="IPR016181">
    <property type="entry name" value="Acyl_CoA_acyltransferase"/>
</dbReference>
<accession>A0A0D2WIE9</accession>
<gene>
    <name evidence="2" type="ORF">CAOG_001033</name>
</gene>
<keyword evidence="3" id="KW-1185">Reference proteome</keyword>
<evidence type="ECO:0000313" key="2">
    <source>
        <dbReference type="EMBL" id="KJE89595.1"/>
    </source>
</evidence>
<feature type="domain" description="N-acetyltransferase" evidence="1">
    <location>
        <begin position="91"/>
        <end position="244"/>
    </location>
</feature>
<dbReference type="GO" id="GO:0016747">
    <property type="term" value="F:acyltransferase activity, transferring groups other than amino-acyl groups"/>
    <property type="evidence" value="ECO:0007669"/>
    <property type="project" value="InterPro"/>
</dbReference>
<organism evidence="2 3">
    <name type="scientific">Capsaspora owczarzaki (strain ATCC 30864)</name>
    <dbReference type="NCBI Taxonomy" id="595528"/>
    <lineage>
        <taxon>Eukaryota</taxon>
        <taxon>Filasterea</taxon>
        <taxon>Capsaspora</taxon>
    </lineage>
</organism>
<dbReference type="SUPFAM" id="SSF55729">
    <property type="entry name" value="Acyl-CoA N-acyltransferases (Nat)"/>
    <property type="match status" value="1"/>
</dbReference>
<dbReference type="AlphaFoldDB" id="A0A0D2WIE9"/>
<name>A0A0D2WIE9_CAPO3</name>
<protein>
    <recommendedName>
        <fullName evidence="1">N-acetyltransferase domain-containing protein</fullName>
    </recommendedName>
</protein>
<dbReference type="Proteomes" id="UP000008743">
    <property type="component" value="Unassembled WGS sequence"/>
</dbReference>
<evidence type="ECO:0000259" key="1">
    <source>
        <dbReference type="PROSITE" id="PS51186"/>
    </source>
</evidence>